<evidence type="ECO:0000256" key="3">
    <source>
        <dbReference type="ARBA" id="ARBA00023319"/>
    </source>
</evidence>
<dbReference type="KEGG" id="pdic:118497625"/>
<dbReference type="AlphaFoldDB" id="A0A7E6CNP7"/>
<dbReference type="Gene3D" id="2.60.40.10">
    <property type="entry name" value="Immunoglobulins"/>
    <property type="match status" value="2"/>
</dbReference>
<feature type="compositionally biased region" description="Basic and acidic residues" evidence="4">
    <location>
        <begin position="294"/>
        <end position="306"/>
    </location>
</feature>
<dbReference type="PANTHER" id="PTHR11738:SF172">
    <property type="entry name" value="IG-LIKE DOMAIN-CONTAINING PROTEIN"/>
    <property type="match status" value="1"/>
</dbReference>
<evidence type="ECO:0000256" key="6">
    <source>
        <dbReference type="SAM" id="SignalP"/>
    </source>
</evidence>
<keyword evidence="7" id="KW-1185">Reference proteome</keyword>
<evidence type="ECO:0000256" key="4">
    <source>
        <dbReference type="SAM" id="MobiDB-lite"/>
    </source>
</evidence>
<evidence type="ECO:0000256" key="5">
    <source>
        <dbReference type="SAM" id="Phobius"/>
    </source>
</evidence>
<proteinExistence type="predicted"/>
<evidence type="ECO:0000256" key="1">
    <source>
        <dbReference type="ARBA" id="ARBA00022729"/>
    </source>
</evidence>
<evidence type="ECO:0000313" key="8">
    <source>
        <dbReference type="RefSeq" id="XP_035868570.1"/>
    </source>
</evidence>
<feature type="chain" id="PRO_5028876895" evidence="6">
    <location>
        <begin position="22"/>
        <end position="340"/>
    </location>
</feature>
<sequence length="340" mass="37839">MSLALPTLLCLELILGQSTQAQKGALPQPNITTQPGSMVLFKKYVTIQCWGPAKAEAYKIFKEGGPEPREAETSTLYIKEMKTDWTGLYRCSYRRGKLWSPRSAPLTLVITGTYAKPSLSSMSGTVVASGDEVIWKCFSKFKFDRFILTKEDGFHAIQNESSTCQDNQCKAIFHRDPVTHTQAGTYMCYGAFNNNPYLWSHPSNPLELEVKECPDGSTRPRDPRPTQECPDGSTRLRDSGPTQGPSQNLPLLIGMPVAILLCLFLLVLLFLCICHRKAKNKATKTGRQPQAAESRNRQAPEARDPQDVTYLQVAFNGPNQGTFSTPRQTHTSEYATIVPK</sequence>
<gene>
    <name evidence="8" type="primary">LOC118497625</name>
</gene>
<dbReference type="FunFam" id="2.60.40.10:FF:000049">
    <property type="entry name" value="Leukocyte immunoglobulin-like receptor subfamily B member 1"/>
    <property type="match status" value="2"/>
</dbReference>
<dbReference type="GO" id="GO:0032396">
    <property type="term" value="F:inhibitory MHC class I receptor activity"/>
    <property type="evidence" value="ECO:0007669"/>
    <property type="project" value="TreeGrafter"/>
</dbReference>
<dbReference type="SUPFAM" id="SSF48726">
    <property type="entry name" value="Immunoglobulin"/>
    <property type="match status" value="2"/>
</dbReference>
<dbReference type="InterPro" id="IPR013783">
    <property type="entry name" value="Ig-like_fold"/>
</dbReference>
<feature type="compositionally biased region" description="Basic and acidic residues" evidence="4">
    <location>
        <begin position="209"/>
        <end position="225"/>
    </location>
</feature>
<protein>
    <submittedName>
        <fullName evidence="8">Leukocyte immunoglobulin-like receptor subfamily A member 5 isoform X1</fullName>
    </submittedName>
</protein>
<feature type="region of interest" description="Disordered" evidence="4">
    <location>
        <begin position="282"/>
        <end position="340"/>
    </location>
</feature>
<dbReference type="InParanoid" id="A0A7E6CNP7"/>
<keyword evidence="5" id="KW-0472">Membrane</keyword>
<dbReference type="PANTHER" id="PTHR11738">
    <property type="entry name" value="MHC CLASS I NK CELL RECEPTOR"/>
    <property type="match status" value="1"/>
</dbReference>
<dbReference type="GeneID" id="118497625"/>
<dbReference type="GO" id="GO:0005886">
    <property type="term" value="C:plasma membrane"/>
    <property type="evidence" value="ECO:0007669"/>
    <property type="project" value="TreeGrafter"/>
</dbReference>
<dbReference type="Proteomes" id="UP000504628">
    <property type="component" value="Chromosome 12"/>
</dbReference>
<dbReference type="InterPro" id="IPR036179">
    <property type="entry name" value="Ig-like_dom_sf"/>
</dbReference>
<organism evidence="7 8">
    <name type="scientific">Phyllostomus discolor</name>
    <name type="common">pale spear-nosed bat</name>
    <dbReference type="NCBI Taxonomy" id="89673"/>
    <lineage>
        <taxon>Eukaryota</taxon>
        <taxon>Metazoa</taxon>
        <taxon>Chordata</taxon>
        <taxon>Craniata</taxon>
        <taxon>Vertebrata</taxon>
        <taxon>Euteleostomi</taxon>
        <taxon>Mammalia</taxon>
        <taxon>Eutheria</taxon>
        <taxon>Laurasiatheria</taxon>
        <taxon>Chiroptera</taxon>
        <taxon>Yangochiroptera</taxon>
        <taxon>Phyllostomidae</taxon>
        <taxon>Phyllostominae</taxon>
        <taxon>Phyllostomus</taxon>
    </lineage>
</organism>
<reference evidence="8" key="1">
    <citation type="submission" date="2025-08" db="UniProtKB">
        <authorList>
            <consortium name="RefSeq"/>
        </authorList>
    </citation>
    <scope>IDENTIFICATION</scope>
    <source>
        <tissue evidence="8">Muscle</tissue>
    </source>
</reference>
<dbReference type="GO" id="GO:0019221">
    <property type="term" value="P:cytokine-mediated signaling pathway"/>
    <property type="evidence" value="ECO:0007669"/>
    <property type="project" value="TreeGrafter"/>
</dbReference>
<dbReference type="GO" id="GO:0002764">
    <property type="term" value="P:immune response-regulating signaling pathway"/>
    <property type="evidence" value="ECO:0007669"/>
    <property type="project" value="TreeGrafter"/>
</dbReference>
<evidence type="ECO:0000313" key="7">
    <source>
        <dbReference type="Proteomes" id="UP000504628"/>
    </source>
</evidence>
<feature type="transmembrane region" description="Helical" evidence="5">
    <location>
        <begin position="251"/>
        <end position="274"/>
    </location>
</feature>
<dbReference type="InterPro" id="IPR050412">
    <property type="entry name" value="Ig-like_Receptors_ImmuneReg"/>
</dbReference>
<keyword evidence="3" id="KW-0393">Immunoglobulin domain</keyword>
<keyword evidence="2" id="KW-1015">Disulfide bond</keyword>
<feature type="compositionally biased region" description="Polar residues" evidence="4">
    <location>
        <begin position="317"/>
        <end position="334"/>
    </location>
</feature>
<evidence type="ECO:0000256" key="2">
    <source>
        <dbReference type="ARBA" id="ARBA00023157"/>
    </source>
</evidence>
<keyword evidence="1 6" id="KW-0732">Signal</keyword>
<feature type="signal peptide" evidence="6">
    <location>
        <begin position="1"/>
        <end position="21"/>
    </location>
</feature>
<keyword evidence="5" id="KW-0812">Transmembrane</keyword>
<feature type="region of interest" description="Disordered" evidence="4">
    <location>
        <begin position="209"/>
        <end position="248"/>
    </location>
</feature>
<dbReference type="RefSeq" id="XP_035868570.1">
    <property type="nucleotide sequence ID" value="XM_036012677.1"/>
</dbReference>
<accession>A0A7E6CNP7</accession>
<dbReference type="OrthoDB" id="9806481at2759"/>
<name>A0A7E6CNP7_9CHIR</name>
<keyword evidence="5" id="KW-1133">Transmembrane helix</keyword>